<dbReference type="Gene3D" id="1.10.1660.10">
    <property type="match status" value="1"/>
</dbReference>
<dbReference type="PROSITE" id="PS50937">
    <property type="entry name" value="HTH_MERR_2"/>
    <property type="match status" value="1"/>
</dbReference>
<evidence type="ECO:0000313" key="3">
    <source>
        <dbReference type="EMBL" id="CAA9351870.1"/>
    </source>
</evidence>
<feature type="domain" description="HTH merR-type" evidence="2">
    <location>
        <begin position="9"/>
        <end position="78"/>
    </location>
</feature>
<dbReference type="Pfam" id="PF13411">
    <property type="entry name" value="MerR_1"/>
    <property type="match status" value="1"/>
</dbReference>
<dbReference type="InterPro" id="IPR047057">
    <property type="entry name" value="MerR_fam"/>
</dbReference>
<dbReference type="SUPFAM" id="SSF46955">
    <property type="entry name" value="Putative DNA-binding domain"/>
    <property type="match status" value="1"/>
</dbReference>
<gene>
    <name evidence="3" type="ORF">AVDCRST_MAG36-1956</name>
</gene>
<keyword evidence="1" id="KW-0238">DNA-binding</keyword>
<dbReference type="InterPro" id="IPR009061">
    <property type="entry name" value="DNA-bd_dom_put_sf"/>
</dbReference>
<dbReference type="EMBL" id="CADCUH010000134">
    <property type="protein sequence ID" value="CAA9351870.1"/>
    <property type="molecule type" value="Genomic_DNA"/>
</dbReference>
<dbReference type="PANTHER" id="PTHR30204:SF97">
    <property type="entry name" value="MERR FAMILY REGULATORY PROTEIN"/>
    <property type="match status" value="1"/>
</dbReference>
<sequence>MEAPSGAHLLTISDLAERTGVPPATLRSWESRYGFPQPVRLTGGHRRYAERDVAAVLEVLRHRGSGLALEAAVRRATSEPPQSRSLYAELRRRHPELTPQPLAKRSLVALSRAIEDECCARAEQPVLFGAFQRDAFLRESATRWEELARTALTAVVFADLRGPRPPRPGGLVEVALPPEAPLRREWVVLCDAPDLPACMAAVERPGQGSAPDTYRRFEAVWTVDQRAVRTASRVAAALADEYRPGWRTVELDLLADEPPQASADLRRASDLLTRTMGYLDARP</sequence>
<evidence type="ECO:0000256" key="1">
    <source>
        <dbReference type="ARBA" id="ARBA00023125"/>
    </source>
</evidence>
<organism evidence="3">
    <name type="scientific">uncultured Nocardioidaceae bacterium</name>
    <dbReference type="NCBI Taxonomy" id="253824"/>
    <lineage>
        <taxon>Bacteria</taxon>
        <taxon>Bacillati</taxon>
        <taxon>Actinomycetota</taxon>
        <taxon>Actinomycetes</taxon>
        <taxon>Propionibacteriales</taxon>
        <taxon>Nocardioidaceae</taxon>
        <taxon>environmental samples</taxon>
    </lineage>
</organism>
<accession>A0A6J4M778</accession>
<evidence type="ECO:0000259" key="2">
    <source>
        <dbReference type="PROSITE" id="PS50937"/>
    </source>
</evidence>
<dbReference type="GO" id="GO:0003677">
    <property type="term" value="F:DNA binding"/>
    <property type="evidence" value="ECO:0007669"/>
    <property type="project" value="UniProtKB-KW"/>
</dbReference>
<dbReference type="InterPro" id="IPR000551">
    <property type="entry name" value="MerR-type_HTH_dom"/>
</dbReference>
<dbReference type="PANTHER" id="PTHR30204">
    <property type="entry name" value="REDOX-CYCLING DRUG-SENSING TRANSCRIPTIONAL ACTIVATOR SOXR"/>
    <property type="match status" value="1"/>
</dbReference>
<dbReference type="Pfam" id="PF10069">
    <property type="entry name" value="DICT"/>
    <property type="match status" value="1"/>
</dbReference>
<reference evidence="3" key="1">
    <citation type="submission" date="2020-02" db="EMBL/GenBank/DDBJ databases">
        <authorList>
            <person name="Meier V. D."/>
        </authorList>
    </citation>
    <scope>NUCLEOTIDE SEQUENCE</scope>
    <source>
        <strain evidence="3">AVDCRST_MAG36</strain>
    </source>
</reference>
<dbReference type="SMART" id="SM00422">
    <property type="entry name" value="HTH_MERR"/>
    <property type="match status" value="1"/>
</dbReference>
<name>A0A6J4M778_9ACTN</name>
<dbReference type="AlphaFoldDB" id="A0A6J4M778"/>
<dbReference type="GO" id="GO:0003700">
    <property type="term" value="F:DNA-binding transcription factor activity"/>
    <property type="evidence" value="ECO:0007669"/>
    <property type="project" value="InterPro"/>
</dbReference>
<protein>
    <recommendedName>
        <fullName evidence="2">HTH merR-type domain-containing protein</fullName>
    </recommendedName>
</protein>
<proteinExistence type="predicted"/>
<dbReference type="InterPro" id="IPR019278">
    <property type="entry name" value="DICT_dom"/>
</dbReference>